<reference evidence="1" key="1">
    <citation type="submission" date="2016-07" db="EMBL/GenBank/DDBJ databases">
        <authorList>
            <person name="Bretaudeau A."/>
        </authorList>
    </citation>
    <scope>NUCLEOTIDE SEQUENCE</scope>
    <source>
        <strain evidence="1">Rice</strain>
        <tissue evidence="1">Whole body</tissue>
    </source>
</reference>
<sequence length="70" mass="7476">MAAQQEESLLSRCEIPIIDLAHIGEHLHPTACNLHRSAACAALISESAALNTTTLAIHLTIHSLGKSLYC</sequence>
<name>A0A2H1WLA1_SPOFR</name>
<organism evidence="1">
    <name type="scientific">Spodoptera frugiperda</name>
    <name type="common">Fall armyworm</name>
    <dbReference type="NCBI Taxonomy" id="7108"/>
    <lineage>
        <taxon>Eukaryota</taxon>
        <taxon>Metazoa</taxon>
        <taxon>Ecdysozoa</taxon>
        <taxon>Arthropoda</taxon>
        <taxon>Hexapoda</taxon>
        <taxon>Insecta</taxon>
        <taxon>Pterygota</taxon>
        <taxon>Neoptera</taxon>
        <taxon>Endopterygota</taxon>
        <taxon>Lepidoptera</taxon>
        <taxon>Glossata</taxon>
        <taxon>Ditrysia</taxon>
        <taxon>Noctuoidea</taxon>
        <taxon>Noctuidae</taxon>
        <taxon>Amphipyrinae</taxon>
        <taxon>Spodoptera</taxon>
    </lineage>
</organism>
<evidence type="ECO:0000313" key="1">
    <source>
        <dbReference type="EMBL" id="SOQ53787.1"/>
    </source>
</evidence>
<proteinExistence type="predicted"/>
<dbReference type="AlphaFoldDB" id="A0A2H1WLA1"/>
<protein>
    <submittedName>
        <fullName evidence="1">SFRICE_013499</fullName>
    </submittedName>
</protein>
<accession>A0A2H1WLA1</accession>
<dbReference type="EMBL" id="ODYU01009393">
    <property type="protein sequence ID" value="SOQ53787.1"/>
    <property type="molecule type" value="Genomic_DNA"/>
</dbReference>
<gene>
    <name evidence="1" type="ORF">SFRICE_013499</name>
</gene>